<evidence type="ECO:0000313" key="2">
    <source>
        <dbReference type="Proteomes" id="UP000515204"/>
    </source>
</evidence>
<proteinExistence type="predicted"/>
<evidence type="ECO:0000313" key="3">
    <source>
        <dbReference type="RefSeq" id="XP_014483971.1"/>
    </source>
</evidence>
<sequence>MESMINNNGIKKEQLRCFVCEADVQGRYYYLAACKTQSSRSKVIEKLGELVGERYMVVISEDDVICRSCANHINTLDRLETETRNVRDHILRFLERKYSLEEGELLGNSDKPRPSQPPQITKSTSVEIVGSCINRSRVDAKIYNRNQQQPKHSRSHLQCDKCKYTTHLNSFMMYHIRDHLKQKKIRDKYGMRVPKGQERMLHNCRTVVEEESGRSYEKDNFKIIGDNSMDLLLFPKITRQILPAQTSSPLIGAPSCEYISNILLSGGNDKLSLCDELLGVHFKPGNRFFRRR</sequence>
<dbReference type="OrthoDB" id="8184392at2759"/>
<keyword evidence="2" id="KW-1185">Reference proteome</keyword>
<accession>A0A6P3XZK8</accession>
<evidence type="ECO:0000256" key="1">
    <source>
        <dbReference type="SAM" id="MobiDB-lite"/>
    </source>
</evidence>
<dbReference type="GeneID" id="106749235"/>
<dbReference type="Proteomes" id="UP000515204">
    <property type="component" value="Unplaced"/>
</dbReference>
<reference evidence="3" key="1">
    <citation type="submission" date="2025-08" db="UniProtKB">
        <authorList>
            <consortium name="RefSeq"/>
        </authorList>
    </citation>
    <scope>IDENTIFICATION</scope>
</reference>
<dbReference type="KEGG" id="dqu:106749235"/>
<gene>
    <name evidence="3" type="primary">LOC106749235</name>
</gene>
<dbReference type="RefSeq" id="XP_014483971.1">
    <property type="nucleotide sequence ID" value="XM_014628485.1"/>
</dbReference>
<organism evidence="2 3">
    <name type="scientific">Dinoponera quadriceps</name>
    <name type="common">South American ant</name>
    <dbReference type="NCBI Taxonomy" id="609295"/>
    <lineage>
        <taxon>Eukaryota</taxon>
        <taxon>Metazoa</taxon>
        <taxon>Ecdysozoa</taxon>
        <taxon>Arthropoda</taxon>
        <taxon>Hexapoda</taxon>
        <taxon>Insecta</taxon>
        <taxon>Pterygota</taxon>
        <taxon>Neoptera</taxon>
        <taxon>Endopterygota</taxon>
        <taxon>Hymenoptera</taxon>
        <taxon>Apocrita</taxon>
        <taxon>Aculeata</taxon>
        <taxon>Formicoidea</taxon>
        <taxon>Formicidae</taxon>
        <taxon>Ponerinae</taxon>
        <taxon>Ponerini</taxon>
        <taxon>Dinoponera</taxon>
    </lineage>
</organism>
<protein>
    <submittedName>
        <fullName evidence="3">Uncharacterized protein LOC106749235 isoform X1</fullName>
    </submittedName>
</protein>
<dbReference type="AlphaFoldDB" id="A0A6P3XZK8"/>
<name>A0A6P3XZK8_DINQU</name>
<feature type="region of interest" description="Disordered" evidence="1">
    <location>
        <begin position="104"/>
        <end position="123"/>
    </location>
</feature>